<sequence>MDEVLASPKEKILDFIINNPGSHLRMIKKNVQFSMGTVQYHLNTLEKEGKIKSSKTRFYKNYYHINESDEKLLSVFNLESPRSIIMYLLQHQPSTHQEIAKGIELSSSTVSWHMKRLLESNIVESEYSGKYTLYRLVDREKVLENLKKCSSTTWNSMINSMVDIFSAFEQK</sequence>
<dbReference type="eggNOG" id="arCOG02611">
    <property type="taxonomic scope" value="Archaea"/>
</dbReference>
<dbReference type="Proteomes" id="UP000000792">
    <property type="component" value="Chromosome"/>
</dbReference>
<dbReference type="Gene3D" id="1.10.10.10">
    <property type="entry name" value="Winged helix-like DNA-binding domain superfamily/Winged helix DNA-binding domain"/>
    <property type="match status" value="2"/>
</dbReference>
<dbReference type="InterPro" id="IPR011991">
    <property type="entry name" value="ArsR-like_HTH"/>
</dbReference>
<dbReference type="PANTHER" id="PTHR36216:SF1">
    <property type="entry name" value="HTH ARSR-TYPE DOMAIN-CONTAINING PROTEIN"/>
    <property type="match status" value="1"/>
</dbReference>
<dbReference type="KEGG" id="nmr:Nmar_1326"/>
<dbReference type="GeneID" id="5773228"/>
<evidence type="ECO:0000313" key="3">
    <source>
        <dbReference type="Proteomes" id="UP000000792"/>
    </source>
</evidence>
<evidence type="ECO:0000313" key="2">
    <source>
        <dbReference type="EMBL" id="ABX13222.1"/>
    </source>
</evidence>
<dbReference type="Pfam" id="PF01022">
    <property type="entry name" value="HTH_5"/>
    <property type="match status" value="1"/>
</dbReference>
<dbReference type="EMBL" id="CP000866">
    <property type="protein sequence ID" value="ABX13222.1"/>
    <property type="molecule type" value="Genomic_DNA"/>
</dbReference>
<dbReference type="InterPro" id="IPR001845">
    <property type="entry name" value="HTH_ArsR_DNA-bd_dom"/>
</dbReference>
<dbReference type="InterPro" id="IPR036390">
    <property type="entry name" value="WH_DNA-bd_sf"/>
</dbReference>
<dbReference type="CDD" id="cd00090">
    <property type="entry name" value="HTH_ARSR"/>
    <property type="match status" value="1"/>
</dbReference>
<reference evidence="2 3" key="1">
    <citation type="journal article" date="2010" name="Proc. Natl. Acad. Sci. U.S.A.">
        <title>Nitrosopumilus maritimus genome reveals unique mechanisms for nitrification and autotrophy in globally distributed marine crenarchaea.</title>
        <authorList>
            <person name="Walker C.B."/>
            <person name="de la Torre J.R."/>
            <person name="Klotz M.G."/>
            <person name="Urakawa H."/>
            <person name="Pinel N."/>
            <person name="Arp D.J."/>
            <person name="Brochier-Armanet C."/>
            <person name="Chain P.S."/>
            <person name="Chan P.P."/>
            <person name="Gollabgir A."/>
            <person name="Hemp J."/>
            <person name="Hugler M."/>
            <person name="Karr E.A."/>
            <person name="Konneke M."/>
            <person name="Shin M."/>
            <person name="Lawton T.J."/>
            <person name="Lowe T."/>
            <person name="Martens-Habbena W."/>
            <person name="Sayavedra-Soto L.A."/>
            <person name="Lang D."/>
            <person name="Sievert S.M."/>
            <person name="Rosenzweig A.C."/>
            <person name="Manning G."/>
            <person name="Stahl D.A."/>
        </authorList>
    </citation>
    <scope>NUCLEOTIDE SEQUENCE [LARGE SCALE GENOMIC DNA]</scope>
    <source>
        <strain evidence="2 3">SCM1</strain>
    </source>
</reference>
<dbReference type="SUPFAM" id="SSF46785">
    <property type="entry name" value="Winged helix' DNA-binding domain"/>
    <property type="match status" value="2"/>
</dbReference>
<protein>
    <submittedName>
        <fullName evidence="2">Transcriptional regulator, TrmB</fullName>
    </submittedName>
</protein>
<organism evidence="2 3">
    <name type="scientific">Nitrosopumilus maritimus (strain SCM1)</name>
    <dbReference type="NCBI Taxonomy" id="436308"/>
    <lineage>
        <taxon>Archaea</taxon>
        <taxon>Nitrososphaerota</taxon>
        <taxon>Nitrososphaeria</taxon>
        <taxon>Nitrosopumilales</taxon>
        <taxon>Nitrosopumilaceae</taxon>
        <taxon>Nitrosopumilus</taxon>
    </lineage>
</organism>
<dbReference type="EnsemblBacteria" id="ABX13222">
    <property type="protein sequence ID" value="ABX13222"/>
    <property type="gene ID" value="Nmar_1326"/>
</dbReference>
<keyword evidence="3" id="KW-1185">Reference proteome</keyword>
<dbReference type="PANTHER" id="PTHR36216">
    <property type="entry name" value="TRANSCRIPTIONAL REGULATOR, TRMB"/>
    <property type="match status" value="1"/>
</dbReference>
<dbReference type="HOGENOM" id="CLU_109676_0_1_2"/>
<dbReference type="GO" id="GO:0003700">
    <property type="term" value="F:DNA-binding transcription factor activity"/>
    <property type="evidence" value="ECO:0007669"/>
    <property type="project" value="InterPro"/>
</dbReference>
<evidence type="ECO:0000259" key="1">
    <source>
        <dbReference type="SMART" id="SM00418"/>
    </source>
</evidence>
<dbReference type="PhylomeDB" id="A9A2I3"/>
<dbReference type="STRING" id="436308.Nmar_1326"/>
<dbReference type="InParanoid" id="A9A2I3"/>
<dbReference type="OrthoDB" id="28610at2157"/>
<feature type="domain" description="HTH arsR-type" evidence="1">
    <location>
        <begin position="71"/>
        <end position="148"/>
    </location>
</feature>
<dbReference type="AlphaFoldDB" id="A9A2I3"/>
<accession>A9A2I3</accession>
<dbReference type="InterPro" id="IPR036388">
    <property type="entry name" value="WH-like_DNA-bd_sf"/>
</dbReference>
<name>A9A2I3_NITMS</name>
<dbReference type="SMART" id="SM00418">
    <property type="entry name" value="HTH_ARSR"/>
    <property type="match status" value="1"/>
</dbReference>
<dbReference type="Pfam" id="PF24266">
    <property type="entry name" value="HTH_HVO_0163_N"/>
    <property type="match status" value="1"/>
</dbReference>
<gene>
    <name evidence="2" type="ordered locus">Nmar_1326</name>
</gene>
<dbReference type="RefSeq" id="WP_012215709.1">
    <property type="nucleotide sequence ID" value="NC_010085.1"/>
</dbReference>
<proteinExistence type="predicted"/>
<dbReference type="InterPro" id="IPR056504">
    <property type="entry name" value="HTH_HVO_0163_N"/>
</dbReference>